<feature type="region of interest" description="Disordered" evidence="1">
    <location>
        <begin position="190"/>
        <end position="280"/>
    </location>
</feature>
<evidence type="ECO:0000313" key="3">
    <source>
        <dbReference type="Proteomes" id="UP000800040"/>
    </source>
</evidence>
<feature type="compositionally biased region" description="Basic residues" evidence="1">
    <location>
        <begin position="246"/>
        <end position="260"/>
    </location>
</feature>
<gene>
    <name evidence="2" type="ORF">BDW02DRAFT_631499</name>
</gene>
<evidence type="ECO:0000256" key="1">
    <source>
        <dbReference type="SAM" id="MobiDB-lite"/>
    </source>
</evidence>
<feature type="region of interest" description="Disordered" evidence="1">
    <location>
        <begin position="1"/>
        <end position="26"/>
    </location>
</feature>
<sequence length="280" mass="30840">MPPARRSRRKGASSSQKKKRAIHETASYPRIEVTPETNSCLIPSLHFEHVLRCGHLIATVEADEPCAPNCHHVANATLASEENNDTEKEFYCDACVEEEHELLIPKGKTCTEAEHSRATMREAAVESNEKATKYRKCYIGLKVTLVPCRKDGTPVSGYTPRTEHHPWDTSVPQMGDNVFEDMFGEVAPEAAAQERSAHTVAAPPVVPSPSSPLQGDKKRTIVELDDEDEGGDGQEGEEEEGPERPTKRRKAAATRAKKAKKAAEPTRRSARLAARKQVLA</sequence>
<dbReference type="OrthoDB" id="3640311at2759"/>
<keyword evidence="3" id="KW-1185">Reference proteome</keyword>
<dbReference type="EMBL" id="ML975325">
    <property type="protein sequence ID" value="KAF1833075.1"/>
    <property type="molecule type" value="Genomic_DNA"/>
</dbReference>
<proteinExistence type="predicted"/>
<dbReference type="AlphaFoldDB" id="A0A6A5K5T2"/>
<feature type="compositionally biased region" description="Basic residues" evidence="1">
    <location>
        <begin position="1"/>
        <end position="21"/>
    </location>
</feature>
<accession>A0A6A5K5T2</accession>
<evidence type="ECO:0000313" key="2">
    <source>
        <dbReference type="EMBL" id="KAF1833075.1"/>
    </source>
</evidence>
<dbReference type="Proteomes" id="UP000800040">
    <property type="component" value="Unassembled WGS sequence"/>
</dbReference>
<name>A0A6A5K5T2_9PLEO</name>
<organism evidence="2 3">
    <name type="scientific">Decorospora gaudefroyi</name>
    <dbReference type="NCBI Taxonomy" id="184978"/>
    <lineage>
        <taxon>Eukaryota</taxon>
        <taxon>Fungi</taxon>
        <taxon>Dikarya</taxon>
        <taxon>Ascomycota</taxon>
        <taxon>Pezizomycotina</taxon>
        <taxon>Dothideomycetes</taxon>
        <taxon>Pleosporomycetidae</taxon>
        <taxon>Pleosporales</taxon>
        <taxon>Pleosporineae</taxon>
        <taxon>Pleosporaceae</taxon>
        <taxon>Decorospora</taxon>
    </lineage>
</organism>
<feature type="compositionally biased region" description="Acidic residues" evidence="1">
    <location>
        <begin position="223"/>
        <end position="241"/>
    </location>
</feature>
<protein>
    <submittedName>
        <fullName evidence="2">Uncharacterized protein</fullName>
    </submittedName>
</protein>
<reference evidence="2" key="1">
    <citation type="submission" date="2020-01" db="EMBL/GenBank/DDBJ databases">
        <authorList>
            <consortium name="DOE Joint Genome Institute"/>
            <person name="Haridas S."/>
            <person name="Albert R."/>
            <person name="Binder M."/>
            <person name="Bloem J."/>
            <person name="Labutti K."/>
            <person name="Salamov A."/>
            <person name="Andreopoulos B."/>
            <person name="Baker S.E."/>
            <person name="Barry K."/>
            <person name="Bills G."/>
            <person name="Bluhm B.H."/>
            <person name="Cannon C."/>
            <person name="Castanera R."/>
            <person name="Culley D.E."/>
            <person name="Daum C."/>
            <person name="Ezra D."/>
            <person name="Gonzalez J.B."/>
            <person name="Henrissat B."/>
            <person name="Kuo A."/>
            <person name="Liang C."/>
            <person name="Lipzen A."/>
            <person name="Lutzoni F."/>
            <person name="Magnuson J."/>
            <person name="Mondo S."/>
            <person name="Nolan M."/>
            <person name="Ohm R."/>
            <person name="Pangilinan J."/>
            <person name="Park H.-J."/>
            <person name="Ramirez L."/>
            <person name="Alfaro M."/>
            <person name="Sun H."/>
            <person name="Tritt A."/>
            <person name="Yoshinaga Y."/>
            <person name="Zwiers L.-H."/>
            <person name="Turgeon B.G."/>
            <person name="Goodwin S.B."/>
            <person name="Spatafora J.W."/>
            <person name="Crous P.W."/>
            <person name="Grigoriev I.V."/>
        </authorList>
    </citation>
    <scope>NUCLEOTIDE SEQUENCE</scope>
    <source>
        <strain evidence="2">P77</strain>
    </source>
</reference>